<evidence type="ECO:0000313" key="4">
    <source>
        <dbReference type="Proteomes" id="UP000490982"/>
    </source>
</evidence>
<dbReference type="GO" id="GO:0046872">
    <property type="term" value="F:metal ion binding"/>
    <property type="evidence" value="ECO:0007669"/>
    <property type="project" value="UniProtKB-KW"/>
</dbReference>
<proteinExistence type="predicted"/>
<sequence length="76" mass="7915">SKSEAVARANKVMLYKTAKYSLEAPLLIGAALGGAHESELKSLSNFGIPLGLAFQLRDDILGVFGDPQVTGKPAGD</sequence>
<dbReference type="Gene3D" id="1.10.600.10">
    <property type="entry name" value="Farnesyl Diphosphate Synthase"/>
    <property type="match status" value="1"/>
</dbReference>
<dbReference type="SUPFAM" id="SSF48576">
    <property type="entry name" value="Terpenoid synthases"/>
    <property type="match status" value="1"/>
</dbReference>
<reference evidence="3 4" key="1">
    <citation type="submission" date="2019-11" db="EMBL/GenBank/DDBJ databases">
        <title>Growth characteristics of pneumococcus vary with the chemical composition of the capsule and with environmental conditions.</title>
        <authorList>
            <person name="Tothpal A."/>
            <person name="Desobry K."/>
            <person name="Joshi S."/>
            <person name="Wyllie A.L."/>
            <person name="Weinberger D.M."/>
        </authorList>
    </citation>
    <scope>NUCLEOTIDE SEQUENCE [LARGE SCALE GENOMIC DNA]</scope>
    <source>
        <strain evidence="4">pnumococcus23A</strain>
    </source>
</reference>
<dbReference type="Pfam" id="PF00348">
    <property type="entry name" value="polyprenyl_synt"/>
    <property type="match status" value="1"/>
</dbReference>
<dbReference type="AlphaFoldDB" id="A0A6G2DXK4"/>
<feature type="non-terminal residue" evidence="3">
    <location>
        <position position="1"/>
    </location>
</feature>
<accession>A0A6G2DXK4</accession>
<dbReference type="GO" id="GO:0004659">
    <property type="term" value="F:prenyltransferase activity"/>
    <property type="evidence" value="ECO:0007669"/>
    <property type="project" value="InterPro"/>
</dbReference>
<comment type="caution">
    <text evidence="3">The sequence shown here is derived from an EMBL/GenBank/DDBJ whole genome shotgun (WGS) entry which is preliminary data.</text>
</comment>
<dbReference type="EMBL" id="WNHS01001034">
    <property type="protein sequence ID" value="MTW25992.1"/>
    <property type="molecule type" value="Genomic_DNA"/>
</dbReference>
<name>A0A6G2DXK4_STREE</name>
<dbReference type="InterPro" id="IPR033749">
    <property type="entry name" value="Polyprenyl_synt_CS"/>
</dbReference>
<evidence type="ECO:0000256" key="1">
    <source>
        <dbReference type="ARBA" id="ARBA00022723"/>
    </source>
</evidence>
<protein>
    <submittedName>
        <fullName evidence="3">Polyprenyl synthetase family protein</fullName>
    </submittedName>
</protein>
<gene>
    <name evidence="3" type="ORF">GM537_14560</name>
</gene>
<evidence type="ECO:0000313" key="3">
    <source>
        <dbReference type="EMBL" id="MTW25992.1"/>
    </source>
</evidence>
<dbReference type="InterPro" id="IPR008949">
    <property type="entry name" value="Isoprenoid_synthase_dom_sf"/>
</dbReference>
<feature type="non-terminal residue" evidence="3">
    <location>
        <position position="76"/>
    </location>
</feature>
<keyword evidence="1" id="KW-0479">Metal-binding</keyword>
<dbReference type="GO" id="GO:0008299">
    <property type="term" value="P:isoprenoid biosynthetic process"/>
    <property type="evidence" value="ECO:0007669"/>
    <property type="project" value="InterPro"/>
</dbReference>
<organism evidence="3 4">
    <name type="scientific">Streptococcus pneumoniae</name>
    <dbReference type="NCBI Taxonomy" id="1313"/>
    <lineage>
        <taxon>Bacteria</taxon>
        <taxon>Bacillati</taxon>
        <taxon>Bacillota</taxon>
        <taxon>Bacilli</taxon>
        <taxon>Lactobacillales</taxon>
        <taxon>Streptococcaceae</taxon>
        <taxon>Streptococcus</taxon>
    </lineage>
</organism>
<dbReference type="PROSITE" id="PS00444">
    <property type="entry name" value="POLYPRENYL_SYNTHASE_2"/>
    <property type="match status" value="1"/>
</dbReference>
<keyword evidence="2" id="KW-0460">Magnesium</keyword>
<dbReference type="Proteomes" id="UP000490982">
    <property type="component" value="Unassembled WGS sequence"/>
</dbReference>
<dbReference type="InterPro" id="IPR000092">
    <property type="entry name" value="Polyprenyl_synt"/>
</dbReference>
<evidence type="ECO:0000256" key="2">
    <source>
        <dbReference type="ARBA" id="ARBA00022842"/>
    </source>
</evidence>